<protein>
    <recommendedName>
        <fullName evidence="7 8">Arginine repressor</fullName>
    </recommendedName>
</protein>
<comment type="subcellular location">
    <subcellularLocation>
        <location evidence="1 7">Cytoplasm</location>
    </subcellularLocation>
</comment>
<dbReference type="EMBL" id="JQBZ01000025">
    <property type="protein sequence ID" value="KRN88506.1"/>
    <property type="molecule type" value="Genomic_DNA"/>
</dbReference>
<dbReference type="InterPro" id="IPR036390">
    <property type="entry name" value="WH_DNA-bd_sf"/>
</dbReference>
<dbReference type="UniPathway" id="UPA00068"/>
<dbReference type="NCBIfam" id="TIGR01529">
    <property type="entry name" value="argR_whole"/>
    <property type="match status" value="1"/>
</dbReference>
<evidence type="ECO:0000259" key="9">
    <source>
        <dbReference type="Pfam" id="PF01316"/>
    </source>
</evidence>
<gene>
    <name evidence="7" type="primary">argR</name>
    <name evidence="11" type="ORF">IV53_GL000470</name>
</gene>
<evidence type="ECO:0000256" key="8">
    <source>
        <dbReference type="NCBIfam" id="TIGR01529"/>
    </source>
</evidence>
<dbReference type="eggNOG" id="COG1438">
    <property type="taxonomic scope" value="Bacteria"/>
</dbReference>
<dbReference type="InterPro" id="IPR001669">
    <property type="entry name" value="Arg_repress"/>
</dbReference>
<keyword evidence="6 7" id="KW-0804">Transcription</keyword>
<keyword evidence="3 7" id="KW-0963">Cytoplasm</keyword>
<dbReference type="InterPro" id="IPR036251">
    <property type="entry name" value="Arg_repress_C_sf"/>
</dbReference>
<dbReference type="HAMAP" id="MF_00173">
    <property type="entry name" value="Arg_repressor"/>
    <property type="match status" value="1"/>
</dbReference>
<evidence type="ECO:0000256" key="6">
    <source>
        <dbReference type="ARBA" id="ARBA00023163"/>
    </source>
</evidence>
<dbReference type="SUPFAM" id="SSF55252">
    <property type="entry name" value="C-terminal domain of arginine repressor"/>
    <property type="match status" value="1"/>
</dbReference>
<comment type="function">
    <text evidence="7">Regulates arginine biosynthesis genes.</text>
</comment>
<dbReference type="STRING" id="1122146.IV53_GL000470"/>
<dbReference type="Pfam" id="PF01316">
    <property type="entry name" value="Arg_repressor"/>
    <property type="match status" value="1"/>
</dbReference>
<dbReference type="Gene3D" id="1.10.10.10">
    <property type="entry name" value="Winged helix-like DNA-binding domain superfamily/Winged helix DNA-binding domain"/>
    <property type="match status" value="1"/>
</dbReference>
<dbReference type="GO" id="GO:0006526">
    <property type="term" value="P:L-arginine biosynthetic process"/>
    <property type="evidence" value="ECO:0007669"/>
    <property type="project" value="UniProtKB-UniPathway"/>
</dbReference>
<feature type="domain" description="Arginine repressor C-terminal" evidence="10">
    <location>
        <begin position="82"/>
        <end position="145"/>
    </location>
</feature>
<evidence type="ECO:0000256" key="5">
    <source>
        <dbReference type="ARBA" id="ARBA00023125"/>
    </source>
</evidence>
<dbReference type="Gene3D" id="3.30.1360.40">
    <property type="match status" value="1"/>
</dbReference>
<sequence>MKKEERQNKIEQLINKEIIATQEELLLALQKDGIKTTQATLSRDIREMQIVKEADGNGNIRYTLFQKNDNTQEEYLQQNVYDTLMKITQVEFMNIIQTTPRNANALAAIIDEMSLDGIVGTLAGYDTVVVISDSKESAKNINQLFLSYADRDLLVRK</sequence>
<dbReference type="RefSeq" id="WP_027106914.1">
    <property type="nucleotide sequence ID" value="NZ_JQBZ01000025.1"/>
</dbReference>
<evidence type="ECO:0000313" key="12">
    <source>
        <dbReference type="Proteomes" id="UP000051500"/>
    </source>
</evidence>
<reference evidence="11 12" key="1">
    <citation type="journal article" date="2015" name="Genome Announc.">
        <title>Expanding the biotechnology potential of lactobacilli through comparative genomics of 213 strains and associated genera.</title>
        <authorList>
            <person name="Sun Z."/>
            <person name="Harris H.M."/>
            <person name="McCann A."/>
            <person name="Guo C."/>
            <person name="Argimon S."/>
            <person name="Zhang W."/>
            <person name="Yang X."/>
            <person name="Jeffery I.B."/>
            <person name="Cooney J.C."/>
            <person name="Kagawa T.F."/>
            <person name="Liu W."/>
            <person name="Song Y."/>
            <person name="Salvetti E."/>
            <person name="Wrobel A."/>
            <person name="Rasinkangas P."/>
            <person name="Parkhill J."/>
            <person name="Rea M.C."/>
            <person name="O'Sullivan O."/>
            <person name="Ritari J."/>
            <person name="Douillard F.P."/>
            <person name="Paul Ross R."/>
            <person name="Yang R."/>
            <person name="Briner A.E."/>
            <person name="Felis G.E."/>
            <person name="de Vos W.M."/>
            <person name="Barrangou R."/>
            <person name="Klaenhammer T.R."/>
            <person name="Caufield P.W."/>
            <person name="Cui Y."/>
            <person name="Zhang H."/>
            <person name="O'Toole P.W."/>
        </authorList>
    </citation>
    <scope>NUCLEOTIDE SEQUENCE [LARGE SCALE GENOMIC DNA]</scope>
    <source>
        <strain evidence="11 12">DSM 22408</strain>
    </source>
</reference>
<feature type="domain" description="Arginine repressor DNA-binding" evidence="9">
    <location>
        <begin position="1"/>
        <end position="67"/>
    </location>
</feature>
<evidence type="ECO:0000256" key="4">
    <source>
        <dbReference type="ARBA" id="ARBA00023015"/>
    </source>
</evidence>
<evidence type="ECO:0000256" key="7">
    <source>
        <dbReference type="HAMAP-Rule" id="MF_00173"/>
    </source>
</evidence>
<evidence type="ECO:0000256" key="2">
    <source>
        <dbReference type="ARBA" id="ARBA00008316"/>
    </source>
</evidence>
<keyword evidence="4 7" id="KW-0805">Transcription regulation</keyword>
<evidence type="ECO:0000256" key="3">
    <source>
        <dbReference type="ARBA" id="ARBA00022490"/>
    </source>
</evidence>
<dbReference type="PANTHER" id="PTHR34471">
    <property type="entry name" value="ARGININE REPRESSOR"/>
    <property type="match status" value="1"/>
</dbReference>
<keyword evidence="7" id="KW-0028">Amino-acid biosynthesis</keyword>
<dbReference type="Proteomes" id="UP000051500">
    <property type="component" value="Unassembled WGS sequence"/>
</dbReference>
<dbReference type="InterPro" id="IPR020899">
    <property type="entry name" value="Arg_repress_C"/>
</dbReference>
<evidence type="ECO:0000256" key="1">
    <source>
        <dbReference type="ARBA" id="ARBA00004496"/>
    </source>
</evidence>
<dbReference type="OrthoDB" id="9807089at2"/>
<proteinExistence type="inferred from homology"/>
<accession>A0A0R2KPC0</accession>
<dbReference type="SUPFAM" id="SSF46785">
    <property type="entry name" value="Winged helix' DNA-binding domain"/>
    <property type="match status" value="1"/>
</dbReference>
<evidence type="ECO:0000313" key="11">
    <source>
        <dbReference type="EMBL" id="KRN88506.1"/>
    </source>
</evidence>
<keyword evidence="7" id="KW-0055">Arginine biosynthesis</keyword>
<keyword evidence="12" id="KW-1185">Reference proteome</keyword>
<dbReference type="InterPro" id="IPR036388">
    <property type="entry name" value="WH-like_DNA-bd_sf"/>
</dbReference>
<dbReference type="PATRIC" id="fig|1122146.4.peg.482"/>
<dbReference type="GO" id="GO:0005737">
    <property type="term" value="C:cytoplasm"/>
    <property type="evidence" value="ECO:0007669"/>
    <property type="project" value="UniProtKB-SubCell"/>
</dbReference>
<keyword evidence="5 7" id="KW-0238">DNA-binding</keyword>
<comment type="similarity">
    <text evidence="2 7">Belongs to the ArgR family.</text>
</comment>
<dbReference type="GO" id="GO:0003677">
    <property type="term" value="F:DNA binding"/>
    <property type="evidence" value="ECO:0007669"/>
    <property type="project" value="UniProtKB-KW"/>
</dbReference>
<name>A0A0R2KPC0_9LACO</name>
<comment type="pathway">
    <text evidence="7">Amino-acid biosynthesis; L-arginine biosynthesis [regulation].</text>
</comment>
<organism evidence="11 12">
    <name type="scientific">Ligilactobacillus ceti DSM 22408</name>
    <dbReference type="NCBI Taxonomy" id="1122146"/>
    <lineage>
        <taxon>Bacteria</taxon>
        <taxon>Bacillati</taxon>
        <taxon>Bacillota</taxon>
        <taxon>Bacilli</taxon>
        <taxon>Lactobacillales</taxon>
        <taxon>Lactobacillaceae</taxon>
        <taxon>Ligilactobacillus</taxon>
    </lineage>
</organism>
<dbReference type="GO" id="GO:1900079">
    <property type="term" value="P:regulation of arginine biosynthetic process"/>
    <property type="evidence" value="ECO:0007669"/>
    <property type="project" value="UniProtKB-UniRule"/>
</dbReference>
<dbReference type="Pfam" id="PF02863">
    <property type="entry name" value="Arg_repressor_C"/>
    <property type="match status" value="1"/>
</dbReference>
<comment type="caution">
    <text evidence="11">The sequence shown here is derived from an EMBL/GenBank/DDBJ whole genome shotgun (WGS) entry which is preliminary data.</text>
</comment>
<dbReference type="GO" id="GO:0003700">
    <property type="term" value="F:DNA-binding transcription factor activity"/>
    <property type="evidence" value="ECO:0007669"/>
    <property type="project" value="UniProtKB-UniRule"/>
</dbReference>
<dbReference type="PANTHER" id="PTHR34471:SF1">
    <property type="entry name" value="ARGININE REPRESSOR"/>
    <property type="match status" value="1"/>
</dbReference>
<dbReference type="PRINTS" id="PR01467">
    <property type="entry name" value="ARGREPRESSOR"/>
</dbReference>
<dbReference type="GO" id="GO:0034618">
    <property type="term" value="F:arginine binding"/>
    <property type="evidence" value="ECO:0007669"/>
    <property type="project" value="InterPro"/>
</dbReference>
<dbReference type="AlphaFoldDB" id="A0A0R2KPC0"/>
<dbReference type="InterPro" id="IPR020900">
    <property type="entry name" value="Arg_repress_DNA-bd"/>
</dbReference>
<dbReference type="GO" id="GO:0051259">
    <property type="term" value="P:protein complex oligomerization"/>
    <property type="evidence" value="ECO:0007669"/>
    <property type="project" value="InterPro"/>
</dbReference>
<keyword evidence="7" id="KW-0678">Repressor</keyword>
<evidence type="ECO:0000259" key="10">
    <source>
        <dbReference type="Pfam" id="PF02863"/>
    </source>
</evidence>